<dbReference type="GO" id="GO:0008168">
    <property type="term" value="F:methyltransferase activity"/>
    <property type="evidence" value="ECO:0007669"/>
    <property type="project" value="UniProtKB-KW"/>
</dbReference>
<dbReference type="GO" id="GO:0019464">
    <property type="term" value="P:glycine decarboxylation via glycine cleavage system"/>
    <property type="evidence" value="ECO:0007669"/>
    <property type="project" value="UniProtKB-UniRule"/>
</dbReference>
<organism evidence="11 12">
    <name type="scientific">Thermotomaculum hydrothermale</name>
    <dbReference type="NCBI Taxonomy" id="981385"/>
    <lineage>
        <taxon>Bacteria</taxon>
        <taxon>Pseudomonadati</taxon>
        <taxon>Acidobacteriota</taxon>
        <taxon>Holophagae</taxon>
        <taxon>Thermotomaculales</taxon>
        <taxon>Thermotomaculaceae</taxon>
        <taxon>Thermotomaculum</taxon>
    </lineage>
</organism>
<keyword evidence="12" id="KW-1185">Reference proteome</keyword>
<dbReference type="GO" id="GO:0008483">
    <property type="term" value="F:transaminase activity"/>
    <property type="evidence" value="ECO:0007669"/>
    <property type="project" value="UniProtKB-KW"/>
</dbReference>
<keyword evidence="4 7" id="KW-0808">Transferase</keyword>
<dbReference type="HAMAP" id="MF_00259">
    <property type="entry name" value="GcvT"/>
    <property type="match status" value="1"/>
</dbReference>
<dbReference type="Pfam" id="PF01571">
    <property type="entry name" value="GCV_T"/>
    <property type="match status" value="1"/>
</dbReference>
<comment type="subunit">
    <text evidence="7">The glycine cleavage system is composed of four proteins: P, T, L and H.</text>
</comment>
<reference evidence="11 12" key="1">
    <citation type="journal article" date="2012" name="Extremophiles">
        <title>Thermotomaculum hydrothermale gen. nov., sp. nov., a novel heterotrophic thermophile within the phylum Acidobacteria from a deep-sea hydrothermal vent chimney in the Southern Okinawa Trough.</title>
        <authorList>
            <person name="Izumi H."/>
            <person name="Nunoura T."/>
            <person name="Miyazaki M."/>
            <person name="Mino S."/>
            <person name="Toki T."/>
            <person name="Takai K."/>
            <person name="Sako Y."/>
            <person name="Sawabe T."/>
            <person name="Nakagawa S."/>
        </authorList>
    </citation>
    <scope>NUCLEOTIDE SEQUENCE [LARGE SCALE GENOMIC DNA]</scope>
    <source>
        <strain evidence="11 12">AC55</strain>
    </source>
</reference>
<evidence type="ECO:0000256" key="7">
    <source>
        <dbReference type="HAMAP-Rule" id="MF_00259"/>
    </source>
</evidence>
<evidence type="ECO:0000313" key="12">
    <source>
        <dbReference type="Proteomes" id="UP000595564"/>
    </source>
</evidence>
<sequence length="380" mass="43109">MKKPCVNFELNKIKGDVVKKTPLYDEHIKLGAKMVEFAGFNMPVQYKGVIEEHMTVRTKVGMFDVSHMGEFRVKGNQAFDFVQYLTTNDVAKLSIKQVQYSAFPTEKGTVVDDLLVYKVNDNEYLLVVNAANIEKDFAHLSKFVDKFDVSLTNESDDTAQMAIQGPKAEDTMFKIFGDVVREMKYYWFDYVEFEGETCLLSRTGYTGEDGFEIYCKPELASKIWNKILDAGEEFGIEPCGLGARDTLRLEARMNLYGNDMDETTTVLEAGLGWICKLDKGDFLGRDVLLKQKEEGLKRKLYGFEMIDKGIPRHGYPVFHNGEEVGVVTSGSYAPYLKKNIGLAYLPIELAKAGNEIEIGIRKKRAKAITVKTPFYKRPKK</sequence>
<dbReference type="KEGG" id="thyd:TTHT_0302"/>
<feature type="domain" description="GCVT N-terminal" evidence="9">
    <location>
        <begin position="23"/>
        <end position="279"/>
    </location>
</feature>
<proteinExistence type="inferred from homology"/>
<dbReference type="SUPFAM" id="SSF103025">
    <property type="entry name" value="Folate-binding domain"/>
    <property type="match status" value="1"/>
</dbReference>
<dbReference type="Gene3D" id="2.40.30.110">
    <property type="entry name" value="Aminomethyltransferase beta-barrel domains"/>
    <property type="match status" value="1"/>
</dbReference>
<dbReference type="PANTHER" id="PTHR43757">
    <property type="entry name" value="AMINOMETHYLTRANSFERASE"/>
    <property type="match status" value="1"/>
</dbReference>
<comment type="similarity">
    <text evidence="1 7">Belongs to the GcvT family.</text>
</comment>
<dbReference type="PIRSF" id="PIRSF006487">
    <property type="entry name" value="GcvT"/>
    <property type="match status" value="1"/>
</dbReference>
<dbReference type="InterPro" id="IPR029043">
    <property type="entry name" value="GcvT/YgfZ_C"/>
</dbReference>
<dbReference type="FunFam" id="3.30.70.1400:FF:000001">
    <property type="entry name" value="Aminomethyltransferase"/>
    <property type="match status" value="1"/>
</dbReference>
<dbReference type="GO" id="GO:0032259">
    <property type="term" value="P:methylation"/>
    <property type="evidence" value="ECO:0007669"/>
    <property type="project" value="UniProtKB-KW"/>
</dbReference>
<evidence type="ECO:0000259" key="9">
    <source>
        <dbReference type="Pfam" id="PF01571"/>
    </source>
</evidence>
<dbReference type="InterPro" id="IPR006222">
    <property type="entry name" value="GCVT_N"/>
</dbReference>
<dbReference type="InterPro" id="IPR027266">
    <property type="entry name" value="TrmE/GcvT-like"/>
</dbReference>
<protein>
    <recommendedName>
        <fullName evidence="2 7">Aminomethyltransferase</fullName>
        <ecNumber evidence="2 7">2.1.2.10</ecNumber>
    </recommendedName>
    <alternativeName>
        <fullName evidence="5 7">Glycine cleavage system T protein</fullName>
    </alternativeName>
</protein>
<dbReference type="InterPro" id="IPR028896">
    <property type="entry name" value="GcvT/YgfZ/DmdA"/>
</dbReference>
<comment type="catalytic activity">
    <reaction evidence="6 7">
        <text>N(6)-[(R)-S(8)-aminomethyldihydrolipoyl]-L-lysyl-[protein] + (6S)-5,6,7,8-tetrahydrofolate = N(6)-[(R)-dihydrolipoyl]-L-lysyl-[protein] + (6R)-5,10-methylene-5,6,7,8-tetrahydrofolate + NH4(+)</text>
        <dbReference type="Rhea" id="RHEA:16945"/>
        <dbReference type="Rhea" id="RHEA-COMP:10475"/>
        <dbReference type="Rhea" id="RHEA-COMP:10492"/>
        <dbReference type="ChEBI" id="CHEBI:15636"/>
        <dbReference type="ChEBI" id="CHEBI:28938"/>
        <dbReference type="ChEBI" id="CHEBI:57453"/>
        <dbReference type="ChEBI" id="CHEBI:83100"/>
        <dbReference type="ChEBI" id="CHEBI:83143"/>
        <dbReference type="EC" id="2.1.2.10"/>
    </reaction>
</comment>
<dbReference type="GO" id="GO:0005829">
    <property type="term" value="C:cytosol"/>
    <property type="evidence" value="ECO:0007669"/>
    <property type="project" value="TreeGrafter"/>
</dbReference>
<feature type="binding site" evidence="8">
    <location>
        <position position="212"/>
    </location>
    <ligand>
        <name>substrate</name>
    </ligand>
</feature>
<evidence type="ECO:0000256" key="1">
    <source>
        <dbReference type="ARBA" id="ARBA00008609"/>
    </source>
</evidence>
<dbReference type="NCBIfam" id="TIGR00528">
    <property type="entry name" value="gcvT"/>
    <property type="match status" value="1"/>
</dbReference>
<dbReference type="FunFam" id="2.40.30.110:FF:000003">
    <property type="entry name" value="Aminomethyltransferase"/>
    <property type="match status" value="1"/>
</dbReference>
<dbReference type="PANTHER" id="PTHR43757:SF2">
    <property type="entry name" value="AMINOMETHYLTRANSFERASE, MITOCHONDRIAL"/>
    <property type="match status" value="1"/>
</dbReference>
<evidence type="ECO:0000256" key="5">
    <source>
        <dbReference type="ARBA" id="ARBA00031395"/>
    </source>
</evidence>
<dbReference type="AlphaFoldDB" id="A0A7R6SXW1"/>
<dbReference type="FunFam" id="4.10.1250.10:FF:000001">
    <property type="entry name" value="Aminomethyltransferase"/>
    <property type="match status" value="1"/>
</dbReference>
<dbReference type="GO" id="GO:0004047">
    <property type="term" value="F:aminomethyltransferase activity"/>
    <property type="evidence" value="ECO:0007669"/>
    <property type="project" value="UniProtKB-UniRule"/>
</dbReference>
<evidence type="ECO:0000259" key="10">
    <source>
        <dbReference type="Pfam" id="PF08669"/>
    </source>
</evidence>
<dbReference type="Pfam" id="PF08669">
    <property type="entry name" value="GCV_T_C"/>
    <property type="match status" value="1"/>
</dbReference>
<dbReference type="Gene3D" id="3.30.70.1400">
    <property type="entry name" value="Aminomethyltransferase beta-barrel domains"/>
    <property type="match status" value="1"/>
</dbReference>
<feature type="domain" description="Aminomethyltransferase C-terminal" evidence="10">
    <location>
        <begin position="298"/>
        <end position="376"/>
    </location>
</feature>
<keyword evidence="3 7" id="KW-0032">Aminotransferase</keyword>
<dbReference type="Gene3D" id="4.10.1250.10">
    <property type="entry name" value="Aminomethyltransferase fragment"/>
    <property type="match status" value="1"/>
</dbReference>
<dbReference type="EC" id="2.1.2.10" evidence="2 7"/>
<evidence type="ECO:0000256" key="8">
    <source>
        <dbReference type="PIRSR" id="PIRSR006487-1"/>
    </source>
</evidence>
<evidence type="ECO:0000313" key="11">
    <source>
        <dbReference type="EMBL" id="BBB31921.1"/>
    </source>
</evidence>
<dbReference type="GO" id="GO:0005960">
    <property type="term" value="C:glycine cleavage complex"/>
    <property type="evidence" value="ECO:0007669"/>
    <property type="project" value="InterPro"/>
</dbReference>
<comment type="function">
    <text evidence="7">The glycine cleavage system catalyzes the degradation of glycine.</text>
</comment>
<dbReference type="SUPFAM" id="SSF101790">
    <property type="entry name" value="Aminomethyltransferase beta-barrel domain"/>
    <property type="match status" value="1"/>
</dbReference>
<evidence type="ECO:0000256" key="6">
    <source>
        <dbReference type="ARBA" id="ARBA00047665"/>
    </source>
</evidence>
<keyword evidence="11" id="KW-0489">Methyltransferase</keyword>
<dbReference type="EMBL" id="AP017470">
    <property type="protein sequence ID" value="BBB31921.1"/>
    <property type="molecule type" value="Genomic_DNA"/>
</dbReference>
<dbReference type="Gene3D" id="3.30.1360.120">
    <property type="entry name" value="Probable tRNA modification gtpase trme, domain 1"/>
    <property type="match status" value="1"/>
</dbReference>
<evidence type="ECO:0000256" key="3">
    <source>
        <dbReference type="ARBA" id="ARBA00022576"/>
    </source>
</evidence>
<dbReference type="Proteomes" id="UP000595564">
    <property type="component" value="Chromosome"/>
</dbReference>
<accession>A0A7R6SXW1</accession>
<gene>
    <name evidence="7 11" type="primary">gcvT</name>
    <name evidence="11" type="ORF">TTHT_0302</name>
</gene>
<dbReference type="InterPro" id="IPR013977">
    <property type="entry name" value="GcvT_C"/>
</dbReference>
<dbReference type="NCBIfam" id="NF001567">
    <property type="entry name" value="PRK00389.1"/>
    <property type="match status" value="1"/>
</dbReference>
<name>A0A7R6SXW1_9BACT</name>
<dbReference type="InterPro" id="IPR022903">
    <property type="entry name" value="GcvT_bac"/>
</dbReference>
<evidence type="ECO:0000256" key="2">
    <source>
        <dbReference type="ARBA" id="ARBA00012616"/>
    </source>
</evidence>
<evidence type="ECO:0000256" key="4">
    <source>
        <dbReference type="ARBA" id="ARBA00022679"/>
    </source>
</evidence>
<dbReference type="InterPro" id="IPR006223">
    <property type="entry name" value="GcvT"/>
</dbReference>